<dbReference type="RefSeq" id="WP_162375375.1">
    <property type="nucleotide sequence ID" value="NZ_JBHTKN010000003.1"/>
</dbReference>
<organism evidence="2 3">
    <name type="scientific">Pseudoxanthomonas kaohsiungensis</name>
    <dbReference type="NCBI Taxonomy" id="283923"/>
    <lineage>
        <taxon>Bacteria</taxon>
        <taxon>Pseudomonadati</taxon>
        <taxon>Pseudomonadota</taxon>
        <taxon>Gammaproteobacteria</taxon>
        <taxon>Lysobacterales</taxon>
        <taxon>Lysobacteraceae</taxon>
        <taxon>Pseudoxanthomonas</taxon>
    </lineage>
</organism>
<protein>
    <submittedName>
        <fullName evidence="2">YbjN domain-containing protein</fullName>
    </submittedName>
</protein>
<feature type="chain" id="PRO_5046282184" evidence="1">
    <location>
        <begin position="22"/>
        <end position="164"/>
    </location>
</feature>
<keyword evidence="3" id="KW-1185">Reference proteome</keyword>
<evidence type="ECO:0000313" key="3">
    <source>
        <dbReference type="Proteomes" id="UP001597033"/>
    </source>
</evidence>
<feature type="signal peptide" evidence="1">
    <location>
        <begin position="1"/>
        <end position="21"/>
    </location>
</feature>
<gene>
    <name evidence="2" type="ORF">ACFQ2N_06835</name>
</gene>
<accession>A0ABW3LVL4</accession>
<sequence>MSPYRLACACLFAFASLGAHGAGQAASKADPSIAPLLEELGYEYELDEDGDYKMVMALDGGRTQMVFIRSGVETYGRHRVREIWSPAYRADAGAFPGPVANRLLEASHALKLGAWVNNAGFAVLVVKVDAGIDAEALDQAIGAAVTSADEMERELSGDPDSDEF</sequence>
<evidence type="ECO:0000256" key="1">
    <source>
        <dbReference type="SAM" id="SignalP"/>
    </source>
</evidence>
<evidence type="ECO:0000313" key="2">
    <source>
        <dbReference type="EMBL" id="MFD1042057.1"/>
    </source>
</evidence>
<dbReference type="EMBL" id="JBHTKN010000003">
    <property type="protein sequence ID" value="MFD1042057.1"/>
    <property type="molecule type" value="Genomic_DNA"/>
</dbReference>
<name>A0ABW3LVL4_9GAMM</name>
<proteinExistence type="predicted"/>
<comment type="caution">
    <text evidence="2">The sequence shown here is derived from an EMBL/GenBank/DDBJ whole genome shotgun (WGS) entry which is preliminary data.</text>
</comment>
<dbReference type="Proteomes" id="UP001597033">
    <property type="component" value="Unassembled WGS sequence"/>
</dbReference>
<keyword evidence="1" id="KW-0732">Signal</keyword>
<reference evidence="3" key="1">
    <citation type="journal article" date="2019" name="Int. J. Syst. Evol. Microbiol.">
        <title>The Global Catalogue of Microorganisms (GCM) 10K type strain sequencing project: providing services to taxonomists for standard genome sequencing and annotation.</title>
        <authorList>
            <consortium name="The Broad Institute Genomics Platform"/>
            <consortium name="The Broad Institute Genome Sequencing Center for Infectious Disease"/>
            <person name="Wu L."/>
            <person name="Ma J."/>
        </authorList>
    </citation>
    <scope>NUCLEOTIDE SEQUENCE [LARGE SCALE GENOMIC DNA]</scope>
    <source>
        <strain evidence="3">CCUG 55854</strain>
    </source>
</reference>